<evidence type="ECO:0000256" key="1">
    <source>
        <dbReference type="SAM" id="MobiDB-lite"/>
    </source>
</evidence>
<evidence type="ECO:0000313" key="3">
    <source>
        <dbReference type="Proteomes" id="UP001595904"/>
    </source>
</evidence>
<feature type="region of interest" description="Disordered" evidence="1">
    <location>
        <begin position="163"/>
        <end position="190"/>
    </location>
</feature>
<name>A0ABV8SVK7_9GAMM</name>
<dbReference type="Proteomes" id="UP001595904">
    <property type="component" value="Unassembled WGS sequence"/>
</dbReference>
<reference evidence="3" key="1">
    <citation type="journal article" date="2019" name="Int. J. Syst. Evol. Microbiol.">
        <title>The Global Catalogue of Microorganisms (GCM) 10K type strain sequencing project: providing services to taxonomists for standard genome sequencing and annotation.</title>
        <authorList>
            <consortium name="The Broad Institute Genomics Platform"/>
            <consortium name="The Broad Institute Genome Sequencing Center for Infectious Disease"/>
            <person name="Wu L."/>
            <person name="Ma J."/>
        </authorList>
    </citation>
    <scope>NUCLEOTIDE SEQUENCE [LARGE SCALE GENOMIC DNA]</scope>
    <source>
        <strain evidence="3">CGMCC 1.10759</strain>
    </source>
</reference>
<gene>
    <name evidence="2" type="ORF">ACFPN2_21405</name>
</gene>
<accession>A0ABV8SVK7</accession>
<organism evidence="2 3">
    <name type="scientific">Steroidobacter flavus</name>
    <dbReference type="NCBI Taxonomy" id="1842136"/>
    <lineage>
        <taxon>Bacteria</taxon>
        <taxon>Pseudomonadati</taxon>
        <taxon>Pseudomonadota</taxon>
        <taxon>Gammaproteobacteria</taxon>
        <taxon>Steroidobacterales</taxon>
        <taxon>Steroidobacteraceae</taxon>
        <taxon>Steroidobacter</taxon>
    </lineage>
</organism>
<comment type="caution">
    <text evidence="2">The sequence shown here is derived from an EMBL/GenBank/DDBJ whole genome shotgun (WGS) entry which is preliminary data.</text>
</comment>
<feature type="region of interest" description="Disordered" evidence="1">
    <location>
        <begin position="256"/>
        <end position="276"/>
    </location>
</feature>
<protein>
    <submittedName>
        <fullName evidence="2">Uncharacterized protein</fullName>
    </submittedName>
</protein>
<sequence>MNLQHVLEGLKRSGLSVSVWERWDAGWCVEVEGISEPIVDTLTEATTWLHHTALELPHGARYASNAQSIIESPAPRGFEFPWVLLGVFESEYHVGIASAGKKAWKVTLNSTTDRVPDLDTAAGWLHKQALQQDADSSYAKHARSVDEFERWLRRRTLRREKHNERSLVASRRGSADQGQARAHAPSRPWRTREPDFWADVAKRQGLLDRREGDLLYLWGPIDSAGVRLPGTVELSHVRRLTKAELAIVREHERLTNSIPEPVDEEWSSDEHSGEGS</sequence>
<keyword evidence="3" id="KW-1185">Reference proteome</keyword>
<dbReference type="EMBL" id="JBHSDU010000010">
    <property type="protein sequence ID" value="MFC4311659.1"/>
    <property type="molecule type" value="Genomic_DNA"/>
</dbReference>
<evidence type="ECO:0000313" key="2">
    <source>
        <dbReference type="EMBL" id="MFC4311659.1"/>
    </source>
</evidence>
<dbReference type="RefSeq" id="WP_380600390.1">
    <property type="nucleotide sequence ID" value="NZ_JBHSDU010000010.1"/>
</dbReference>
<proteinExistence type="predicted"/>